<dbReference type="UniPathway" id="UPA00223">
    <property type="reaction ID" value="UER01005"/>
</dbReference>
<dbReference type="FunFam" id="3.50.50.60:FF:000016">
    <property type="entry name" value="Succinate dehydrogenase flavoprotein subunit"/>
    <property type="match status" value="1"/>
</dbReference>
<keyword evidence="8 16" id="KW-0274">FAD</keyword>
<accession>A0A101QR14</accession>
<dbReference type="GO" id="GO:0033765">
    <property type="term" value="F:steroid dehydrogenase activity, acting on the CH-CH group of donors"/>
    <property type="evidence" value="ECO:0007669"/>
    <property type="project" value="UniProtKB-ARBA"/>
</dbReference>
<dbReference type="Gene3D" id="3.90.700.10">
    <property type="entry name" value="Succinate dehydrogenase/fumarate reductase flavoprotein, catalytic domain"/>
    <property type="match status" value="1"/>
</dbReference>
<dbReference type="GO" id="GO:0009055">
    <property type="term" value="F:electron transfer activity"/>
    <property type="evidence" value="ECO:0007669"/>
    <property type="project" value="TreeGrafter"/>
</dbReference>
<dbReference type="InterPro" id="IPR014006">
    <property type="entry name" value="Succ_Dhase_FrdA_Gneg"/>
</dbReference>
<comment type="pathway">
    <text evidence="2 18">Carbohydrate metabolism; tricarboxylic acid cycle; fumarate from succinate (bacterial route): step 1/1.</text>
</comment>
<feature type="modified residue" description="Tele-8alpha-FAD histidine" evidence="17">
    <location>
        <position position="42"/>
    </location>
</feature>
<dbReference type="InterPro" id="IPR030664">
    <property type="entry name" value="SdhA/FrdA/AprA"/>
</dbReference>
<dbReference type="NCBIfam" id="TIGR01816">
    <property type="entry name" value="sdhA_forward"/>
    <property type="match status" value="1"/>
</dbReference>
<evidence type="ECO:0000256" key="1">
    <source>
        <dbReference type="ARBA" id="ARBA00004170"/>
    </source>
</evidence>
<dbReference type="GO" id="GO:0022900">
    <property type="term" value="P:electron transport chain"/>
    <property type="evidence" value="ECO:0007669"/>
    <property type="project" value="UniProtKB-UniRule"/>
</dbReference>
<dbReference type="EC" id="1.3.5.1" evidence="4 18"/>
<organism evidence="22 23">
    <name type="scientific">Streptomyces longwoodensis</name>
    <dbReference type="NCBI Taxonomy" id="68231"/>
    <lineage>
        <taxon>Bacteria</taxon>
        <taxon>Bacillati</taxon>
        <taxon>Actinomycetota</taxon>
        <taxon>Actinomycetes</taxon>
        <taxon>Kitasatosporales</taxon>
        <taxon>Streptomycetaceae</taxon>
        <taxon>Streptomyces</taxon>
    </lineage>
</organism>
<evidence type="ECO:0000313" key="23">
    <source>
        <dbReference type="Proteomes" id="UP000053271"/>
    </source>
</evidence>
<dbReference type="InterPro" id="IPR036188">
    <property type="entry name" value="FAD/NAD-bd_sf"/>
</dbReference>
<feature type="binding site" evidence="15">
    <location>
        <position position="254"/>
    </location>
    <ligand>
        <name>substrate</name>
    </ligand>
</feature>
<evidence type="ECO:0000256" key="18">
    <source>
        <dbReference type="RuleBase" id="RU362051"/>
    </source>
</evidence>
<gene>
    <name evidence="22" type="ORF">AQJ30_29705</name>
</gene>
<dbReference type="EMBL" id="LMWS01000039">
    <property type="protein sequence ID" value="KUN34465.1"/>
    <property type="molecule type" value="Genomic_DNA"/>
</dbReference>
<feature type="domain" description="Fumarate reductase/succinate dehydrogenase flavoprotein-like C-terminal" evidence="21">
    <location>
        <begin position="454"/>
        <end position="584"/>
    </location>
</feature>
<evidence type="ECO:0000256" key="5">
    <source>
        <dbReference type="ARBA" id="ARBA00019965"/>
    </source>
</evidence>
<feature type="binding site" evidence="15">
    <location>
        <position position="353"/>
    </location>
    <ligand>
        <name>substrate</name>
    </ligand>
</feature>
<evidence type="ECO:0000256" key="17">
    <source>
        <dbReference type="PIRSR" id="PIRSR611281-4"/>
    </source>
</evidence>
<dbReference type="InterPro" id="IPR003953">
    <property type="entry name" value="FAD-dep_OxRdtase_2_FAD-bd"/>
</dbReference>
<dbReference type="GeneID" id="91428754"/>
<evidence type="ECO:0000256" key="11">
    <source>
        <dbReference type="ARBA" id="ARBA00023136"/>
    </source>
</evidence>
<comment type="caution">
    <text evidence="22">The sequence shown here is derived from an EMBL/GenBank/DDBJ whole genome shotgun (WGS) entry which is preliminary data.</text>
</comment>
<feature type="binding site" evidence="16">
    <location>
        <position position="383"/>
    </location>
    <ligand>
        <name>FAD</name>
        <dbReference type="ChEBI" id="CHEBI:57692"/>
    </ligand>
</feature>
<dbReference type="SUPFAM" id="SSF56425">
    <property type="entry name" value="Succinate dehydrogenase/fumarate reductase flavoprotein, catalytic domain"/>
    <property type="match status" value="1"/>
</dbReference>
<keyword evidence="23" id="KW-1185">Reference proteome</keyword>
<evidence type="ECO:0000256" key="19">
    <source>
        <dbReference type="SAM" id="Coils"/>
    </source>
</evidence>
<dbReference type="InterPro" id="IPR027477">
    <property type="entry name" value="Succ_DH/fumarate_Rdtase_cat_sf"/>
</dbReference>
<protein>
    <recommendedName>
        <fullName evidence="5 13">Succinate dehydrogenase flavoprotein subunit</fullName>
        <ecNumber evidence="4 18">1.3.5.1</ecNumber>
    </recommendedName>
</protein>
<evidence type="ECO:0000259" key="20">
    <source>
        <dbReference type="Pfam" id="PF00890"/>
    </source>
</evidence>
<dbReference type="FunFam" id="3.90.700.10:FF:000001">
    <property type="entry name" value="Mitochondrial succinate dehydrogenase flavoprotein subunit"/>
    <property type="match status" value="1"/>
</dbReference>
<dbReference type="InterPro" id="IPR011281">
    <property type="entry name" value="Succ_DH_flav_su_fwd"/>
</dbReference>
<dbReference type="GO" id="GO:0005886">
    <property type="term" value="C:plasma membrane"/>
    <property type="evidence" value="ECO:0007669"/>
    <property type="project" value="TreeGrafter"/>
</dbReference>
<dbReference type="NCBIfam" id="TIGR01812">
    <property type="entry name" value="sdhA_frdA_Gneg"/>
    <property type="match status" value="1"/>
</dbReference>
<feature type="binding site" evidence="15">
    <location>
        <position position="242"/>
    </location>
    <ligand>
        <name>substrate</name>
    </ligand>
</feature>
<feature type="binding site" evidence="16">
    <location>
        <begin position="12"/>
        <end position="17"/>
    </location>
    <ligand>
        <name>FAD</name>
        <dbReference type="ChEBI" id="CHEBI:57692"/>
    </ligand>
</feature>
<dbReference type="Pfam" id="PF02910">
    <property type="entry name" value="Succ_DH_flav_C"/>
    <property type="match status" value="1"/>
</dbReference>
<dbReference type="Gene3D" id="3.50.50.60">
    <property type="entry name" value="FAD/NAD(P)-binding domain"/>
    <property type="match status" value="1"/>
</dbReference>
<name>A0A101QR14_9ACTN</name>
<evidence type="ECO:0000313" key="22">
    <source>
        <dbReference type="EMBL" id="KUN34465.1"/>
    </source>
</evidence>
<dbReference type="PIRSF" id="PIRSF000171">
    <property type="entry name" value="SDHA_APRA_LASPO"/>
    <property type="match status" value="1"/>
</dbReference>
<dbReference type="GO" id="GO:0050660">
    <property type="term" value="F:flavin adenine dinucleotide binding"/>
    <property type="evidence" value="ECO:0007669"/>
    <property type="project" value="UniProtKB-UniRule"/>
</dbReference>
<keyword evidence="9 18" id="KW-0249">Electron transport</keyword>
<dbReference type="PRINTS" id="PR00368">
    <property type="entry name" value="FADPNR"/>
</dbReference>
<dbReference type="GO" id="GO:0006099">
    <property type="term" value="P:tricarboxylic acid cycle"/>
    <property type="evidence" value="ECO:0007669"/>
    <property type="project" value="UniProtKB-UniRule"/>
</dbReference>
<keyword evidence="18" id="KW-0816">Tricarboxylic acid cycle</keyword>
<evidence type="ECO:0000256" key="3">
    <source>
        <dbReference type="ARBA" id="ARBA00008040"/>
    </source>
</evidence>
<feature type="active site" description="Proton acceptor" evidence="14">
    <location>
        <position position="286"/>
    </location>
</feature>
<evidence type="ECO:0000256" key="15">
    <source>
        <dbReference type="PIRSR" id="PIRSR611281-2"/>
    </source>
</evidence>
<evidence type="ECO:0000256" key="6">
    <source>
        <dbReference type="ARBA" id="ARBA00022448"/>
    </source>
</evidence>
<dbReference type="GO" id="GO:0008177">
    <property type="term" value="F:succinate dehydrogenase (quinone) activity"/>
    <property type="evidence" value="ECO:0007669"/>
    <property type="project" value="UniProtKB-EC"/>
</dbReference>
<keyword evidence="11 18" id="KW-0472">Membrane</keyword>
<feature type="binding site" evidence="16">
    <location>
        <begin position="34"/>
        <end position="49"/>
    </location>
    <ligand>
        <name>FAD</name>
        <dbReference type="ChEBI" id="CHEBI:57692"/>
    </ligand>
</feature>
<dbReference type="Gene3D" id="1.20.58.100">
    <property type="entry name" value="Fumarate reductase/succinate dehydrogenase flavoprotein-like, C-terminal domain"/>
    <property type="match status" value="1"/>
</dbReference>
<dbReference type="InterPro" id="IPR015939">
    <property type="entry name" value="Fum_Rdtase/Succ_DH_flav-like_C"/>
</dbReference>
<feature type="binding site" evidence="15">
    <location>
        <position position="394"/>
    </location>
    <ligand>
        <name>substrate</name>
    </ligand>
</feature>
<comment type="similarity">
    <text evidence="3 18">Belongs to the FAD-dependent oxidoreductase 2 family. FRD/SDH subfamily.</text>
</comment>
<sequence length="584" mass="64859">MKIHKYDTVIVGAGGAGMRAAIESTKRSRTAVLTKLYPTRSHTGAAQGGMAAALANVEEDNWEWHTFDTVKGGDYLVDQDAAEILAKEAIDSVLDLEKMGLPFNRTPDGTIDQRRFGGHSRNHGEAPVRRSCYAADRTGHMILQTLYQNCVKEGVEFFNEFYVLDQLITEVDGVKRSAGVVAYELATGEIHVFQAKAVIYASGGCGKFFKVTSNAHTLTGDGQAAVYRRGIPLEDMEFFQFHPTGIWRMGILLTEGARGEGGILRNKDGERFMEKYAPVMKDLASRDVVSRSIYTEIREGRGCGPEGDHVYLDLTHLPPEQLDAKLPDITEFARTYLGIEPYTDPIPIQPTAHYAMGGIPTNVEGEVLADNTTVVPGLYAAGEVACVSVHGANRLGTNSLLDINVFGKRAGIAAAEYSQKADFVELPERPEALVVEQIERLRTSTGTERVSTLRRELQETMDANVMVFRTEQTIKTAVEKIAELRERYKNVAIQDKGKRFNTDLLEAIELGNLLDLAEVMAVSALARKESRGGHYREDYPNRDDVNFMRHTMAYREVGADGSETVRLDYKPVVQTRYQPMERKY</sequence>
<evidence type="ECO:0000256" key="7">
    <source>
        <dbReference type="ARBA" id="ARBA00022630"/>
    </source>
</evidence>
<dbReference type="InterPro" id="IPR037099">
    <property type="entry name" value="Fum_R/Succ_DH_flav-like_C_sf"/>
</dbReference>
<feature type="domain" description="FAD-dependent oxidoreductase 2 FAD-binding" evidence="20">
    <location>
        <begin position="7"/>
        <end position="400"/>
    </location>
</feature>
<keyword evidence="19" id="KW-0175">Coiled coil</keyword>
<reference evidence="22 23" key="1">
    <citation type="submission" date="2015-10" db="EMBL/GenBank/DDBJ databases">
        <title>Draft genome sequence of Streptomyces longwoodensis DSM 41677, type strain for the species Streptomyces longwoodensis.</title>
        <authorList>
            <person name="Ruckert C."/>
            <person name="Winkler A."/>
            <person name="Kalinowski J."/>
            <person name="Kampfer P."/>
            <person name="Glaeser S."/>
        </authorList>
    </citation>
    <scope>NUCLEOTIDE SEQUENCE [LARGE SCALE GENOMIC DNA]</scope>
    <source>
        <strain evidence="22 23">DSM 41677</strain>
    </source>
</reference>
<evidence type="ECO:0000256" key="9">
    <source>
        <dbReference type="ARBA" id="ARBA00022982"/>
    </source>
</evidence>
<dbReference type="AlphaFoldDB" id="A0A101QR14"/>
<keyword evidence="10 18" id="KW-0560">Oxidoreductase</keyword>
<dbReference type="Gene3D" id="4.10.80.40">
    <property type="entry name" value="succinate dehydrogenase protein domain"/>
    <property type="match status" value="1"/>
</dbReference>
<dbReference type="RefSeq" id="WP_067240041.1">
    <property type="nucleotide sequence ID" value="NZ_JBEXMK010000004.1"/>
</dbReference>
<evidence type="ECO:0000256" key="8">
    <source>
        <dbReference type="ARBA" id="ARBA00022827"/>
    </source>
</evidence>
<feature type="coiled-coil region" evidence="19">
    <location>
        <begin position="467"/>
        <end position="494"/>
    </location>
</feature>
<dbReference type="GO" id="GO:0009061">
    <property type="term" value="P:anaerobic respiration"/>
    <property type="evidence" value="ECO:0007669"/>
    <property type="project" value="TreeGrafter"/>
</dbReference>
<evidence type="ECO:0000256" key="12">
    <source>
        <dbReference type="ARBA" id="ARBA00049220"/>
    </source>
</evidence>
<evidence type="ECO:0000256" key="14">
    <source>
        <dbReference type="PIRSR" id="PIRSR000171-1"/>
    </source>
</evidence>
<comment type="cofactor">
    <cofactor evidence="16">
        <name>FAD</name>
        <dbReference type="ChEBI" id="CHEBI:57692"/>
    </cofactor>
    <text evidence="16">Flavinylated by SdhE, about 5% flavinylation occurs in the absence of SdhE.</text>
</comment>
<keyword evidence="7 16" id="KW-0285">Flavoprotein</keyword>
<dbReference type="FunFam" id="1.20.58.100:FF:000001">
    <property type="entry name" value="Succinate dehydrogenase flavoprotein subunit (SdhA)"/>
    <property type="match status" value="1"/>
</dbReference>
<proteinExistence type="inferred from homology"/>
<evidence type="ECO:0000259" key="21">
    <source>
        <dbReference type="Pfam" id="PF02910"/>
    </source>
</evidence>
<keyword evidence="6 18" id="KW-0813">Transport</keyword>
<dbReference type="SUPFAM" id="SSF51905">
    <property type="entry name" value="FAD/NAD(P)-binding domain"/>
    <property type="match status" value="1"/>
</dbReference>
<dbReference type="PROSITE" id="PS00504">
    <property type="entry name" value="FRD_SDH_FAD_BINDING"/>
    <property type="match status" value="1"/>
</dbReference>
<dbReference type="Proteomes" id="UP000053271">
    <property type="component" value="Unassembled WGS sequence"/>
</dbReference>
<evidence type="ECO:0000256" key="16">
    <source>
        <dbReference type="PIRSR" id="PIRSR611281-3"/>
    </source>
</evidence>
<dbReference type="InterPro" id="IPR003952">
    <property type="entry name" value="FRD_SDH_FAD_BS"/>
</dbReference>
<comment type="catalytic activity">
    <reaction evidence="12 18">
        <text>a quinone + succinate = fumarate + a quinol</text>
        <dbReference type="Rhea" id="RHEA:40523"/>
        <dbReference type="ChEBI" id="CHEBI:24646"/>
        <dbReference type="ChEBI" id="CHEBI:29806"/>
        <dbReference type="ChEBI" id="CHEBI:30031"/>
        <dbReference type="ChEBI" id="CHEBI:132124"/>
        <dbReference type="EC" id="1.3.5.1"/>
    </reaction>
</comment>
<dbReference type="PANTHER" id="PTHR11632">
    <property type="entry name" value="SUCCINATE DEHYDROGENASE 2 FLAVOPROTEIN SUBUNIT"/>
    <property type="match status" value="1"/>
</dbReference>
<feature type="binding site" evidence="16">
    <location>
        <position position="221"/>
    </location>
    <ligand>
        <name>FAD</name>
        <dbReference type="ChEBI" id="CHEBI:57692"/>
    </ligand>
</feature>
<dbReference type="Pfam" id="PF00890">
    <property type="entry name" value="FAD_binding_2"/>
    <property type="match status" value="1"/>
</dbReference>
<comment type="subcellular location">
    <subcellularLocation>
        <location evidence="1">Membrane</location>
        <topology evidence="1">Peripheral membrane protein</topology>
    </subcellularLocation>
</comment>
<evidence type="ECO:0000256" key="4">
    <source>
        <dbReference type="ARBA" id="ARBA00012792"/>
    </source>
</evidence>
<dbReference type="SUPFAM" id="SSF46977">
    <property type="entry name" value="Succinate dehydrogenase/fumarate reductase flavoprotein C-terminal domain"/>
    <property type="match status" value="1"/>
</dbReference>
<evidence type="ECO:0000256" key="13">
    <source>
        <dbReference type="NCBIfam" id="TIGR01816"/>
    </source>
</evidence>
<evidence type="ECO:0000256" key="10">
    <source>
        <dbReference type="ARBA" id="ARBA00023002"/>
    </source>
</evidence>
<dbReference type="PANTHER" id="PTHR11632:SF51">
    <property type="entry name" value="SUCCINATE DEHYDROGENASE [UBIQUINONE] FLAVOPROTEIN SUBUNIT, MITOCHONDRIAL"/>
    <property type="match status" value="1"/>
</dbReference>
<feature type="binding site" evidence="16">
    <location>
        <begin position="399"/>
        <end position="400"/>
    </location>
    <ligand>
        <name>FAD</name>
        <dbReference type="ChEBI" id="CHEBI:57692"/>
    </ligand>
</feature>
<dbReference type="FunFam" id="4.10.80.40:FF:000005">
    <property type="entry name" value="Succinate dehydrogenase flavoprotein subunit"/>
    <property type="match status" value="1"/>
</dbReference>
<evidence type="ECO:0000256" key="2">
    <source>
        <dbReference type="ARBA" id="ARBA00004894"/>
    </source>
</evidence>
<dbReference type="STRING" id="68231.AQJ30_29705"/>